<dbReference type="AlphaFoldDB" id="A0A9X2XTK9"/>
<name>A0A9X2XTK9_9BACT</name>
<dbReference type="EMBL" id="JAOTIF010000002">
    <property type="protein sequence ID" value="MCU7548350.1"/>
    <property type="molecule type" value="Genomic_DNA"/>
</dbReference>
<sequence length="82" mass="9736">MTLHHFKALAQDKQRRALLQRGAFVADRTTDAFCVYLFQIDKFYVEIFFIRESDEIVWIKSFECVDELEPYLTNINISSLLN</sequence>
<dbReference type="RefSeq" id="WP_279295798.1">
    <property type="nucleotide sequence ID" value="NZ_JAOTIF010000002.1"/>
</dbReference>
<evidence type="ECO:0000313" key="2">
    <source>
        <dbReference type="Proteomes" id="UP001155483"/>
    </source>
</evidence>
<accession>A0A9X2XTK9</accession>
<dbReference type="Proteomes" id="UP001155483">
    <property type="component" value="Unassembled WGS sequence"/>
</dbReference>
<evidence type="ECO:0000313" key="1">
    <source>
        <dbReference type="EMBL" id="MCU7548350.1"/>
    </source>
</evidence>
<comment type="caution">
    <text evidence="1">The sequence shown here is derived from an EMBL/GenBank/DDBJ whole genome shotgun (WGS) entry which is preliminary data.</text>
</comment>
<gene>
    <name evidence="1" type="ORF">OCK74_04450</name>
</gene>
<proteinExistence type="predicted"/>
<reference evidence="1" key="2">
    <citation type="submission" date="2023-04" db="EMBL/GenBank/DDBJ databases">
        <title>Paracnuella aquatica gen. nov., sp. nov., a member of the family Chitinophagaceae isolated from a hot spring.</title>
        <authorList>
            <person name="Wang C."/>
        </authorList>
    </citation>
    <scope>NUCLEOTIDE SEQUENCE</scope>
    <source>
        <strain evidence="1">LB-8</strain>
    </source>
</reference>
<keyword evidence="2" id="KW-1185">Reference proteome</keyword>
<protein>
    <submittedName>
        <fullName evidence="1">Uncharacterized protein</fullName>
    </submittedName>
</protein>
<organism evidence="1 2">
    <name type="scientific">Paraflavisolibacter caeni</name>
    <dbReference type="NCBI Taxonomy" id="2982496"/>
    <lineage>
        <taxon>Bacteria</taxon>
        <taxon>Pseudomonadati</taxon>
        <taxon>Bacteroidota</taxon>
        <taxon>Chitinophagia</taxon>
        <taxon>Chitinophagales</taxon>
        <taxon>Chitinophagaceae</taxon>
        <taxon>Paraflavisolibacter</taxon>
    </lineage>
</organism>
<reference evidence="1" key="1">
    <citation type="submission" date="2022-09" db="EMBL/GenBank/DDBJ databases">
        <authorList>
            <person name="Yuan C."/>
            <person name="Ke Z."/>
        </authorList>
    </citation>
    <scope>NUCLEOTIDE SEQUENCE</scope>
    <source>
        <strain evidence="1">LB-8</strain>
    </source>
</reference>